<dbReference type="AlphaFoldDB" id="A0A6J7EP42"/>
<feature type="domain" description="Lipopolysaccharide assembly protein A" evidence="6">
    <location>
        <begin position="36"/>
        <end position="73"/>
    </location>
</feature>
<protein>
    <submittedName>
        <fullName evidence="8">Unannotated protein</fullName>
    </submittedName>
</protein>
<evidence type="ECO:0000256" key="3">
    <source>
        <dbReference type="ARBA" id="ARBA00022989"/>
    </source>
</evidence>
<keyword evidence="3 5" id="KW-1133">Transmembrane helix</keyword>
<organism evidence="8">
    <name type="scientific">freshwater metagenome</name>
    <dbReference type="NCBI Taxonomy" id="449393"/>
    <lineage>
        <taxon>unclassified sequences</taxon>
        <taxon>metagenomes</taxon>
        <taxon>ecological metagenomes</taxon>
    </lineage>
</organism>
<evidence type="ECO:0000256" key="5">
    <source>
        <dbReference type="SAM" id="Phobius"/>
    </source>
</evidence>
<accession>A0A6J7EP42</accession>
<name>A0A6J7EP42_9ZZZZ</name>
<keyword evidence="1" id="KW-1003">Cell membrane</keyword>
<dbReference type="EMBL" id="CAFABE010000056">
    <property type="protein sequence ID" value="CAB4830972.1"/>
    <property type="molecule type" value="Genomic_DNA"/>
</dbReference>
<dbReference type="EMBL" id="CAFBLT010000003">
    <property type="protein sequence ID" value="CAB4883010.1"/>
    <property type="molecule type" value="Genomic_DNA"/>
</dbReference>
<evidence type="ECO:0000259" key="6">
    <source>
        <dbReference type="Pfam" id="PF06305"/>
    </source>
</evidence>
<reference evidence="8" key="1">
    <citation type="submission" date="2020-05" db="EMBL/GenBank/DDBJ databases">
        <authorList>
            <person name="Chiriac C."/>
            <person name="Salcher M."/>
            <person name="Ghai R."/>
            <person name="Kavagutti S V."/>
        </authorList>
    </citation>
    <scope>NUCLEOTIDE SEQUENCE</scope>
</reference>
<evidence type="ECO:0000313" key="8">
    <source>
        <dbReference type="EMBL" id="CAB4883010.1"/>
    </source>
</evidence>
<feature type="transmembrane region" description="Helical" evidence="5">
    <location>
        <begin position="44"/>
        <end position="71"/>
    </location>
</feature>
<gene>
    <name evidence="7" type="ORF">UFOPK3164_01172</name>
    <name evidence="8" type="ORF">UFOPK3427_01710</name>
    <name evidence="9" type="ORF">UFOPK4112_01369</name>
</gene>
<sequence>MAEHSTGKATRDTGRDVRLVVMTLAVVLLVWFIVANTAKVQIHFWLVTANVSLISVILISAALGAVISLLLSHSRKKK</sequence>
<feature type="transmembrane region" description="Helical" evidence="5">
    <location>
        <begin position="20"/>
        <end position="38"/>
    </location>
</feature>
<dbReference type="InterPro" id="IPR010445">
    <property type="entry name" value="LapA_dom"/>
</dbReference>
<keyword evidence="4 5" id="KW-0472">Membrane</keyword>
<dbReference type="Pfam" id="PF06305">
    <property type="entry name" value="LapA_dom"/>
    <property type="match status" value="1"/>
</dbReference>
<proteinExistence type="predicted"/>
<evidence type="ECO:0000256" key="4">
    <source>
        <dbReference type="ARBA" id="ARBA00023136"/>
    </source>
</evidence>
<evidence type="ECO:0000256" key="2">
    <source>
        <dbReference type="ARBA" id="ARBA00022692"/>
    </source>
</evidence>
<keyword evidence="2 5" id="KW-0812">Transmembrane</keyword>
<dbReference type="EMBL" id="CAFBPM010000014">
    <property type="protein sequence ID" value="CAB5027970.1"/>
    <property type="molecule type" value="Genomic_DNA"/>
</dbReference>
<evidence type="ECO:0000313" key="7">
    <source>
        <dbReference type="EMBL" id="CAB4830972.1"/>
    </source>
</evidence>
<evidence type="ECO:0000256" key="1">
    <source>
        <dbReference type="ARBA" id="ARBA00022475"/>
    </source>
</evidence>
<evidence type="ECO:0000313" key="9">
    <source>
        <dbReference type="EMBL" id="CAB5027970.1"/>
    </source>
</evidence>
<dbReference type="GO" id="GO:0005886">
    <property type="term" value="C:plasma membrane"/>
    <property type="evidence" value="ECO:0007669"/>
    <property type="project" value="InterPro"/>
</dbReference>